<dbReference type="SUPFAM" id="SSF51735">
    <property type="entry name" value="NAD(P)-binding Rossmann-fold domains"/>
    <property type="match status" value="1"/>
</dbReference>
<dbReference type="PANTHER" id="PTHR43391">
    <property type="entry name" value="RETINOL DEHYDROGENASE-RELATED"/>
    <property type="match status" value="1"/>
</dbReference>
<dbReference type="RefSeq" id="WP_208238069.1">
    <property type="nucleotide sequence ID" value="NZ_JAGEPF010000004.1"/>
</dbReference>
<dbReference type="InterPro" id="IPR002347">
    <property type="entry name" value="SDR_fam"/>
</dbReference>
<evidence type="ECO:0000256" key="1">
    <source>
        <dbReference type="ARBA" id="ARBA00006484"/>
    </source>
</evidence>
<name>A0ABS3RME1_9ACTN</name>
<dbReference type="Gene3D" id="3.40.50.720">
    <property type="entry name" value="NAD(P)-binding Rossmann-like Domain"/>
    <property type="match status" value="1"/>
</dbReference>
<sequence length="239" mass="24007">MSTAGQDAPVTLVTGGGSGIGAATVRLLLGRGHRVAITGRGEDRLKAFAAEAGAGDALLLFPGDASDPAAVGAAVDGTVGRFGRLDHVVANAGFSTHDDLANGDPEQWREMLLTNVLGPAVLIRAALPALRAAGGRIVLVGSTAGVKNTPGNFYSVTKFAVSALAENARVLVTGSGVGVTLVSPGRVESPFWDSRGSGGAPDGPIMTSENVAESIVWALAQPAGVEVNSVVLRPSGQVH</sequence>
<comment type="caution">
    <text evidence="4">The sequence shown here is derived from an EMBL/GenBank/DDBJ whole genome shotgun (WGS) entry which is preliminary data.</text>
</comment>
<dbReference type="InterPro" id="IPR036291">
    <property type="entry name" value="NAD(P)-bd_dom_sf"/>
</dbReference>
<evidence type="ECO:0000256" key="2">
    <source>
        <dbReference type="ARBA" id="ARBA00022857"/>
    </source>
</evidence>
<dbReference type="Pfam" id="PF00106">
    <property type="entry name" value="adh_short"/>
    <property type="match status" value="1"/>
</dbReference>
<keyword evidence="3" id="KW-0560">Oxidoreductase</keyword>
<dbReference type="PRINTS" id="PR00081">
    <property type="entry name" value="GDHRDH"/>
</dbReference>
<evidence type="ECO:0000313" key="4">
    <source>
        <dbReference type="EMBL" id="MBO2457239.1"/>
    </source>
</evidence>
<reference evidence="4 5" key="1">
    <citation type="submission" date="2021-03" db="EMBL/GenBank/DDBJ databases">
        <title>Actinomadura violae sp. nov., isolated from lichen in Thailand.</title>
        <authorList>
            <person name="Kanchanasin P."/>
            <person name="Saeng-In P."/>
            <person name="Phongsopitanun W."/>
            <person name="Yuki M."/>
            <person name="Kudo T."/>
            <person name="Ohkuma M."/>
            <person name="Tanasupawat S."/>
        </authorList>
    </citation>
    <scope>NUCLEOTIDE SEQUENCE [LARGE SCALE GENOMIC DNA]</scope>
    <source>
        <strain evidence="4 5">LCR2-06</strain>
    </source>
</reference>
<evidence type="ECO:0000313" key="5">
    <source>
        <dbReference type="Proteomes" id="UP000680206"/>
    </source>
</evidence>
<proteinExistence type="inferred from homology"/>
<keyword evidence="5" id="KW-1185">Reference proteome</keyword>
<organism evidence="4 5">
    <name type="scientific">Actinomadura violacea</name>
    <dbReference type="NCBI Taxonomy" id="2819934"/>
    <lineage>
        <taxon>Bacteria</taxon>
        <taxon>Bacillati</taxon>
        <taxon>Actinomycetota</taxon>
        <taxon>Actinomycetes</taxon>
        <taxon>Streptosporangiales</taxon>
        <taxon>Thermomonosporaceae</taxon>
        <taxon>Actinomadura</taxon>
    </lineage>
</organism>
<protein>
    <submittedName>
        <fullName evidence="4">SDR family NAD(P)-dependent oxidoreductase</fullName>
    </submittedName>
</protein>
<dbReference type="CDD" id="cd05233">
    <property type="entry name" value="SDR_c"/>
    <property type="match status" value="1"/>
</dbReference>
<evidence type="ECO:0000256" key="3">
    <source>
        <dbReference type="ARBA" id="ARBA00023002"/>
    </source>
</evidence>
<dbReference type="EMBL" id="JAGEPF010000004">
    <property type="protein sequence ID" value="MBO2457239.1"/>
    <property type="molecule type" value="Genomic_DNA"/>
</dbReference>
<dbReference type="Proteomes" id="UP000680206">
    <property type="component" value="Unassembled WGS sequence"/>
</dbReference>
<accession>A0ABS3RME1</accession>
<gene>
    <name evidence="4" type="ORF">J4709_06600</name>
</gene>
<keyword evidence="2" id="KW-0521">NADP</keyword>
<comment type="similarity">
    <text evidence="1">Belongs to the short-chain dehydrogenases/reductases (SDR) family.</text>
</comment>
<dbReference type="PANTHER" id="PTHR43391:SF14">
    <property type="entry name" value="DEHYDROGENASE_REDUCTASE SDR FAMILY PROTEIN 7-LIKE"/>
    <property type="match status" value="1"/>
</dbReference>